<dbReference type="Gene3D" id="1.20.1280.50">
    <property type="match status" value="1"/>
</dbReference>
<dbReference type="InterPro" id="IPR001810">
    <property type="entry name" value="F-box_dom"/>
</dbReference>
<dbReference type="PROSITE" id="PS50181">
    <property type="entry name" value="FBOX"/>
    <property type="match status" value="1"/>
</dbReference>
<evidence type="ECO:0000259" key="3">
    <source>
        <dbReference type="PROSITE" id="PS50181"/>
    </source>
</evidence>
<keyword evidence="1" id="KW-0853">WD repeat</keyword>
<dbReference type="SUPFAM" id="SSF50978">
    <property type="entry name" value="WD40 repeat-like"/>
    <property type="match status" value="1"/>
</dbReference>
<feature type="domain" description="F-box" evidence="3">
    <location>
        <begin position="22"/>
        <end position="68"/>
    </location>
</feature>
<sequence length="500" mass="56426">MADCGISGSDIMCESTTAASSGSLLYAVPDDIMQTILQHLRASDLCHVASCCRWLRDATNQDSLWRPLCQSRGWEHYGTTTDLAKIASYGPSEQQATGANEASHCSVTFQNDRIVTDDNTAGLTSTCRWKGVYMRADHLDKNWATNRFHFKQIPFDEEKGRCPDSNTVFVDGDLLAIYTFCKTIQVFDIRKENLQCVIPFIKSAGEIKFKDGVIVVPCFDGMAYACNARTGQTLQTMEGNWGRSIVSLFFDGELVITRVPRCDWINSKKFRDINVWCVKDGQLKCILTADPTDGDYVCYNMDYRDKIVAAAYDDDYIRVWDAKSGKCLHKLKCPGKYSDVKLGDNVIVGFSTKDDTCVSIWSQNTGECQQVIPLANTYCHPQVVNNLILLEPLTELEYQHIGIYLSVHPVKAYNLRGKLVTEVWRKVFEVTGNGSKHPFYLTDQPVEGRLRSSKGVICNATPNGLVPLCNACATNMIWIDDIRMVSYDDEERRLIFHHYW</sequence>
<dbReference type="PANTHER" id="PTHR44436">
    <property type="entry name" value="F-BOX/WD REPEAT-CONTAINING PROTEIN 2"/>
    <property type="match status" value="1"/>
</dbReference>
<proteinExistence type="predicted"/>
<dbReference type="Proteomes" id="UP000887568">
    <property type="component" value="Unplaced"/>
</dbReference>
<dbReference type="SUPFAM" id="SSF81383">
    <property type="entry name" value="F-box domain"/>
    <property type="match status" value="1"/>
</dbReference>
<dbReference type="InterPro" id="IPR036047">
    <property type="entry name" value="F-box-like_dom_sf"/>
</dbReference>
<reference evidence="4" key="1">
    <citation type="submission" date="2022-11" db="UniProtKB">
        <authorList>
            <consortium name="EnsemblMetazoa"/>
        </authorList>
    </citation>
    <scope>IDENTIFICATION</scope>
</reference>
<evidence type="ECO:0000313" key="4">
    <source>
        <dbReference type="EnsemblMetazoa" id="XP_038064775.1"/>
    </source>
</evidence>
<dbReference type="GeneID" id="119735145"/>
<accession>A0A914AL99</accession>
<organism evidence="4 5">
    <name type="scientific">Patiria miniata</name>
    <name type="common">Bat star</name>
    <name type="synonym">Asterina miniata</name>
    <dbReference type="NCBI Taxonomy" id="46514"/>
    <lineage>
        <taxon>Eukaryota</taxon>
        <taxon>Metazoa</taxon>
        <taxon>Echinodermata</taxon>
        <taxon>Eleutherozoa</taxon>
        <taxon>Asterozoa</taxon>
        <taxon>Asteroidea</taxon>
        <taxon>Valvatacea</taxon>
        <taxon>Valvatida</taxon>
        <taxon>Asterinidae</taxon>
        <taxon>Patiria</taxon>
    </lineage>
</organism>
<keyword evidence="5" id="KW-1185">Reference proteome</keyword>
<dbReference type="AlphaFoldDB" id="A0A914AL99"/>
<evidence type="ECO:0000256" key="1">
    <source>
        <dbReference type="ARBA" id="ARBA00022574"/>
    </source>
</evidence>
<dbReference type="InterPro" id="IPR036322">
    <property type="entry name" value="WD40_repeat_dom_sf"/>
</dbReference>
<dbReference type="InterPro" id="IPR042627">
    <property type="entry name" value="FBXW2"/>
</dbReference>
<evidence type="ECO:0000313" key="5">
    <source>
        <dbReference type="Proteomes" id="UP000887568"/>
    </source>
</evidence>
<dbReference type="EnsemblMetazoa" id="XM_038208847.1">
    <property type="protein sequence ID" value="XP_038064775.1"/>
    <property type="gene ID" value="LOC119735145"/>
</dbReference>
<protein>
    <recommendedName>
        <fullName evidence="3">F-box domain-containing protein</fullName>
    </recommendedName>
</protein>
<dbReference type="Pfam" id="PF12937">
    <property type="entry name" value="F-box-like"/>
    <property type="match status" value="1"/>
</dbReference>
<dbReference type="PANTHER" id="PTHR44436:SF1">
    <property type="entry name" value="F-BOX_WD REPEAT-CONTAINING PROTEIN 2"/>
    <property type="match status" value="1"/>
</dbReference>
<dbReference type="RefSeq" id="XP_038064775.1">
    <property type="nucleotide sequence ID" value="XM_038208847.1"/>
</dbReference>
<keyword evidence="2" id="KW-0677">Repeat</keyword>
<evidence type="ECO:0000256" key="2">
    <source>
        <dbReference type="ARBA" id="ARBA00022737"/>
    </source>
</evidence>
<dbReference type="InterPro" id="IPR015943">
    <property type="entry name" value="WD40/YVTN_repeat-like_dom_sf"/>
</dbReference>
<name>A0A914AL99_PATMI</name>
<dbReference type="OrthoDB" id="3219396at2759"/>
<dbReference type="Gene3D" id="2.130.10.10">
    <property type="entry name" value="YVTN repeat-like/Quinoprotein amine dehydrogenase"/>
    <property type="match status" value="1"/>
</dbReference>